<dbReference type="Gene3D" id="1.10.10.1320">
    <property type="entry name" value="Anti-sigma factor, zinc-finger domain"/>
    <property type="match status" value="1"/>
</dbReference>
<evidence type="ECO:0000313" key="5">
    <source>
        <dbReference type="Proteomes" id="UP000293852"/>
    </source>
</evidence>
<organism evidence="4 5">
    <name type="scientific">Xylanimonas ulmi</name>
    <dbReference type="NCBI Taxonomy" id="228973"/>
    <lineage>
        <taxon>Bacteria</taxon>
        <taxon>Bacillati</taxon>
        <taxon>Actinomycetota</taxon>
        <taxon>Actinomycetes</taxon>
        <taxon>Micrococcales</taxon>
        <taxon>Promicromonosporaceae</taxon>
        <taxon>Xylanimonas</taxon>
    </lineage>
</organism>
<dbReference type="RefSeq" id="WP_130414674.1">
    <property type="nucleotide sequence ID" value="NZ_SGWX01000001.1"/>
</dbReference>
<gene>
    <name evidence="4" type="ORF">EV386_2059</name>
</gene>
<keyword evidence="5" id="KW-1185">Reference proteome</keyword>
<protein>
    <submittedName>
        <fullName evidence="4">Putative zinc finger protein</fullName>
    </submittedName>
</protein>
<proteinExistence type="predicted"/>
<dbReference type="Proteomes" id="UP000293852">
    <property type="component" value="Unassembled WGS sequence"/>
</dbReference>
<evidence type="ECO:0000313" key="4">
    <source>
        <dbReference type="EMBL" id="RZS61748.1"/>
    </source>
</evidence>
<sequence>MSARVPGHLGDWLSPLADGQLAPAQAERALAHIAVCPACAAGLAAEREARQALAAAADVAAAPDLTDRLMALSASVPSVAGDPLREPPTGSWPVAPAGTAAFTPPLSGDLMAVARRRRVRRALSVGVSGIGVAAAALFSVGDVPVIVPDPAPAQALTLLARTGADADAPGDDVLGAALAASRVTSGRDAAAFDWVAAQGWVRPATLPDGLDVSTLRLLGERADVLEIDLAGAAGHVVAREQRGRLDAGAAGGHTERIGGRDVTVLSSEPWHVAWQAGDVVVDLAADVPREVLGAVVAAFPADGYDPGVLSRIGRGWCSVRGALARTAGE</sequence>
<dbReference type="InterPro" id="IPR027383">
    <property type="entry name" value="Znf_put"/>
</dbReference>
<evidence type="ECO:0000259" key="3">
    <source>
        <dbReference type="Pfam" id="PF13490"/>
    </source>
</evidence>
<evidence type="ECO:0000256" key="1">
    <source>
        <dbReference type="ARBA" id="ARBA00023015"/>
    </source>
</evidence>
<dbReference type="EMBL" id="SGWX01000001">
    <property type="protein sequence ID" value="RZS61748.1"/>
    <property type="molecule type" value="Genomic_DNA"/>
</dbReference>
<feature type="domain" description="Putative zinc-finger" evidence="3">
    <location>
        <begin position="11"/>
        <end position="40"/>
    </location>
</feature>
<evidence type="ECO:0000256" key="2">
    <source>
        <dbReference type="ARBA" id="ARBA00023163"/>
    </source>
</evidence>
<keyword evidence="2" id="KW-0804">Transcription</keyword>
<dbReference type="Pfam" id="PF13490">
    <property type="entry name" value="zf-HC2"/>
    <property type="match status" value="1"/>
</dbReference>
<dbReference type="InterPro" id="IPR041916">
    <property type="entry name" value="Anti_sigma_zinc_sf"/>
</dbReference>
<dbReference type="AlphaFoldDB" id="A0A4Q7M599"/>
<comment type="caution">
    <text evidence="4">The sequence shown here is derived from an EMBL/GenBank/DDBJ whole genome shotgun (WGS) entry which is preliminary data.</text>
</comment>
<name>A0A4Q7M599_9MICO</name>
<accession>A0A4Q7M599</accession>
<keyword evidence="1" id="KW-0805">Transcription regulation</keyword>
<dbReference type="OrthoDB" id="3743969at2"/>
<reference evidence="4 5" key="1">
    <citation type="submission" date="2019-02" db="EMBL/GenBank/DDBJ databases">
        <title>Sequencing the genomes of 1000 actinobacteria strains.</title>
        <authorList>
            <person name="Klenk H.-P."/>
        </authorList>
    </citation>
    <scope>NUCLEOTIDE SEQUENCE [LARGE SCALE GENOMIC DNA]</scope>
    <source>
        <strain evidence="4 5">DSM 16932</strain>
    </source>
</reference>